<dbReference type="RefSeq" id="XP_033681793.1">
    <property type="nucleotide sequence ID" value="XM_033829479.1"/>
</dbReference>
<dbReference type="InterPro" id="IPR031348">
    <property type="entry name" value="PigL_N"/>
</dbReference>
<reference evidence="2" key="1">
    <citation type="journal article" date="2020" name="Stud. Mycol.">
        <title>101 Dothideomycetes genomes: a test case for predicting lifestyles and emergence of pathogens.</title>
        <authorList>
            <person name="Haridas S."/>
            <person name="Albert R."/>
            <person name="Binder M."/>
            <person name="Bloem J."/>
            <person name="Labutti K."/>
            <person name="Salamov A."/>
            <person name="Andreopoulos B."/>
            <person name="Baker S."/>
            <person name="Barry K."/>
            <person name="Bills G."/>
            <person name="Bluhm B."/>
            <person name="Cannon C."/>
            <person name="Castanera R."/>
            <person name="Culley D."/>
            <person name="Daum C."/>
            <person name="Ezra D."/>
            <person name="Gonzalez J."/>
            <person name="Henrissat B."/>
            <person name="Kuo A."/>
            <person name="Liang C."/>
            <person name="Lipzen A."/>
            <person name="Lutzoni F."/>
            <person name="Magnuson J."/>
            <person name="Mondo S."/>
            <person name="Nolan M."/>
            <person name="Ohm R."/>
            <person name="Pangilinan J."/>
            <person name="Park H.-J."/>
            <person name="Ramirez L."/>
            <person name="Alfaro M."/>
            <person name="Sun H."/>
            <person name="Tritt A."/>
            <person name="Yoshinaga Y."/>
            <person name="Zwiers L.-H."/>
            <person name="Turgeon B."/>
            <person name="Goodwin S."/>
            <person name="Spatafora J."/>
            <person name="Crous P."/>
            <person name="Grigoriev I."/>
        </authorList>
    </citation>
    <scope>NUCLEOTIDE SEQUENCE</scope>
    <source>
        <strain evidence="2">CBS 122368</strain>
    </source>
</reference>
<dbReference type="Pfam" id="PF17111">
    <property type="entry name" value="PigL_N"/>
    <property type="match status" value="1"/>
</dbReference>
<dbReference type="OrthoDB" id="5086500at2759"/>
<dbReference type="Proteomes" id="UP000800094">
    <property type="component" value="Unassembled WGS sequence"/>
</dbReference>
<dbReference type="SUPFAM" id="SSF48452">
    <property type="entry name" value="TPR-like"/>
    <property type="match status" value="2"/>
</dbReference>
<proteinExistence type="predicted"/>
<dbReference type="InterPro" id="IPR011990">
    <property type="entry name" value="TPR-like_helical_dom_sf"/>
</dbReference>
<gene>
    <name evidence="2" type="ORF">BU26DRAFT_521217</name>
</gene>
<dbReference type="GeneID" id="54582809"/>
<dbReference type="InterPro" id="IPR027417">
    <property type="entry name" value="P-loop_NTPase"/>
</dbReference>
<dbReference type="Pfam" id="PF13424">
    <property type="entry name" value="TPR_12"/>
    <property type="match status" value="2"/>
</dbReference>
<dbReference type="EMBL" id="ML987198">
    <property type="protein sequence ID" value="KAF2246789.1"/>
    <property type="molecule type" value="Genomic_DNA"/>
</dbReference>
<dbReference type="Gene3D" id="1.25.40.10">
    <property type="entry name" value="Tetratricopeptide repeat domain"/>
    <property type="match status" value="2"/>
</dbReference>
<feature type="domain" description="Azaphilone pigments biosynthesis cluster protein L N-terminal" evidence="1">
    <location>
        <begin position="1"/>
        <end position="217"/>
    </location>
</feature>
<keyword evidence="3" id="KW-1185">Reference proteome</keyword>
<dbReference type="PANTHER" id="PTHR46082">
    <property type="entry name" value="ATP/GTP-BINDING PROTEIN-RELATED"/>
    <property type="match status" value="1"/>
</dbReference>
<dbReference type="Gene3D" id="3.40.50.300">
    <property type="entry name" value="P-loop containing nucleotide triphosphate hydrolases"/>
    <property type="match status" value="1"/>
</dbReference>
<evidence type="ECO:0000313" key="2">
    <source>
        <dbReference type="EMBL" id="KAF2246789.1"/>
    </source>
</evidence>
<dbReference type="PANTHER" id="PTHR46082:SF6">
    <property type="entry name" value="AAA+ ATPASE DOMAIN-CONTAINING PROTEIN-RELATED"/>
    <property type="match status" value="1"/>
</dbReference>
<evidence type="ECO:0000259" key="1">
    <source>
        <dbReference type="Pfam" id="PF17111"/>
    </source>
</evidence>
<accession>A0A6A6I990</accession>
<protein>
    <submittedName>
        <fullName evidence="2">Tetratricopeptide repeat domain-containing protein</fullName>
    </submittedName>
</protein>
<evidence type="ECO:0000313" key="3">
    <source>
        <dbReference type="Proteomes" id="UP000800094"/>
    </source>
</evidence>
<organism evidence="2 3">
    <name type="scientific">Trematosphaeria pertusa</name>
    <dbReference type="NCBI Taxonomy" id="390896"/>
    <lineage>
        <taxon>Eukaryota</taxon>
        <taxon>Fungi</taxon>
        <taxon>Dikarya</taxon>
        <taxon>Ascomycota</taxon>
        <taxon>Pezizomycotina</taxon>
        <taxon>Dothideomycetes</taxon>
        <taxon>Pleosporomycetidae</taxon>
        <taxon>Pleosporales</taxon>
        <taxon>Massarineae</taxon>
        <taxon>Trematosphaeriaceae</taxon>
        <taxon>Trematosphaeria</taxon>
    </lineage>
</organism>
<sequence length="1111" mass="126229">MDPLSVIASTISIADVCVRLVSYLRDVQKATATVEGDIASLIHEIEALDAVSFSVNRTLSDLRRSDLSPGEQGKCDDLWKHVGPTLRDCKTVVERLEAIAKEIYGKAGPAVTGFRDAVAKVHRRRNRDGDLRQCRDQLATYQNVLQILLAFINIHSTRGSQEENARSFRSLADDLRNVDRRLGTQIATLQDTIESSNVSSSPQDAGTLSALRGLRQSVEYAASTIKSVSSNKHFDIPQSVSSIFTGREDALQDLKRRFIAPPVVPSHSQQQRFVIYGIGGSGKTQFCCKFAEDNRDSFWGVFWVDASTTQRIKQTYAVIAKIGEVDPNENAAMHWLSNLEHRWLLIIDNADDPRIPLEKYLPKGNRGHILITTRNPAHKVHGNVGPGFLEFRGLDNREANDLLLKAANQPIPWDDTCETSASSITETLGFLVLAIVHAGAAIREGLCTLKTYLSFYQRGWKRIRRAREGRGETIDKSDDHMDVYTTWEICYQHIESKAKEGSEAAQDAIQLLATFSFFHWKNIRYDTLRRALENPVIEARHASKEMQSQERNPLVKPPTMSQRIRGLNIVLLTLLLRDRSPPALPRLIREARTATNFDELGEHHDRLRYALKELVQMSLVTYSEINDSYSMHPIVHQWARERPGMRLAEQAVWAEAAAMVLSSSILLPHLRNNAHDEDYNRDVLPHVDHVHMCRRSVMGRIGVKLQEHWTSWFIPRPRPTMTPARALMYAKFSIVYSHCGHWNHAEQLQSEVKSYTEKFLGSGNEKTRRITIALAGTYWNMGRGADAERLQRAVLNTCLISLGPEHLDTLRAKDMLGQTLWQRGRYKEAKELQEDALRGLRKMLGSKHEDYLNALDNFARTVASFREDNLLEDAYRMHSDAIKGMDNVHGHDHPRTLMAKENLVRVAAYMGEVTPEVDQLISQVIEGRKRRLGKEHPYTLLAMANAAIVKCALGRPDEADELILAGIPIAERNLGEDHIGTLFGYLTLGSVRICQQRYREAEQVLVELIKRQKEMQSHPEEYHPDRLGAMIELAKCYRLQNRIDESIRMCDETLVGFEKIGARDYPLARHMHRARIRMLEHQARISRGDRGEEGIAEEGRGTYRQFHIFHG</sequence>
<dbReference type="SUPFAM" id="SSF52540">
    <property type="entry name" value="P-loop containing nucleoside triphosphate hydrolases"/>
    <property type="match status" value="1"/>
</dbReference>
<name>A0A6A6I990_9PLEO</name>
<dbReference type="AlphaFoldDB" id="A0A6A6I990"/>
<dbReference type="InterPro" id="IPR053137">
    <property type="entry name" value="NLR-like"/>
</dbReference>